<feature type="binding site" evidence="12">
    <location>
        <begin position="166"/>
        <end position="168"/>
    </location>
    <ligand>
        <name>NADP(+)</name>
        <dbReference type="ChEBI" id="CHEBI:58349"/>
    </ligand>
</feature>
<keyword evidence="11 12" id="KW-0511">Multifunctional enzyme</keyword>
<dbReference type="EC" id="1.5.1.5" evidence="12"/>
<evidence type="ECO:0000259" key="14">
    <source>
        <dbReference type="Pfam" id="PF02882"/>
    </source>
</evidence>
<evidence type="ECO:0000313" key="16">
    <source>
        <dbReference type="Proteomes" id="UP000294919"/>
    </source>
</evidence>
<evidence type="ECO:0000256" key="6">
    <source>
        <dbReference type="ARBA" id="ARBA00022801"/>
    </source>
</evidence>
<feature type="domain" description="Tetrahydrofolate dehydrogenase/cyclohydrolase catalytic" evidence="13">
    <location>
        <begin position="6"/>
        <end position="121"/>
    </location>
</feature>
<keyword evidence="3 12" id="KW-0554">One-carbon metabolism</keyword>
<keyword evidence="9 12" id="KW-0368">Histidine biosynthesis</keyword>
<dbReference type="FunFam" id="3.40.50.10860:FF:000005">
    <property type="entry name" value="C-1-tetrahydrofolate synthase, cytoplasmic, putative"/>
    <property type="match status" value="1"/>
</dbReference>
<evidence type="ECO:0000256" key="3">
    <source>
        <dbReference type="ARBA" id="ARBA00022563"/>
    </source>
</evidence>
<dbReference type="GO" id="GO:0009086">
    <property type="term" value="P:methionine biosynthetic process"/>
    <property type="evidence" value="ECO:0007669"/>
    <property type="project" value="UniProtKB-KW"/>
</dbReference>
<evidence type="ECO:0000313" key="15">
    <source>
        <dbReference type="EMBL" id="TCO79195.1"/>
    </source>
</evidence>
<protein>
    <recommendedName>
        <fullName evidence="12">Bifunctional protein FolD</fullName>
    </recommendedName>
    <domain>
        <recommendedName>
            <fullName evidence="12">Methylenetetrahydrofolate dehydrogenase</fullName>
            <ecNumber evidence="12">1.5.1.5</ecNumber>
        </recommendedName>
    </domain>
    <domain>
        <recommendedName>
            <fullName evidence="12">Methenyltetrahydrofolate cyclohydrolase</fullName>
            <ecNumber evidence="12">3.5.4.9</ecNumber>
        </recommendedName>
    </domain>
</protein>
<gene>
    <name evidence="12" type="primary">folD</name>
    <name evidence="15" type="ORF">EV214_103248</name>
</gene>
<name>A0A4R2LIN3_9FIRM</name>
<evidence type="ECO:0000256" key="11">
    <source>
        <dbReference type="ARBA" id="ARBA00023268"/>
    </source>
</evidence>
<proteinExistence type="inferred from homology"/>
<dbReference type="FunFam" id="3.40.50.720:FF:000006">
    <property type="entry name" value="Bifunctional protein FolD"/>
    <property type="match status" value="1"/>
</dbReference>
<feature type="domain" description="Tetrahydrofolate dehydrogenase/cyclohydrolase NAD(P)-binding" evidence="14">
    <location>
        <begin position="140"/>
        <end position="281"/>
    </location>
</feature>
<evidence type="ECO:0000256" key="12">
    <source>
        <dbReference type="HAMAP-Rule" id="MF_01576"/>
    </source>
</evidence>
<keyword evidence="5 12" id="KW-0658">Purine biosynthesis</keyword>
<dbReference type="NCBIfam" id="NF010783">
    <property type="entry name" value="PRK14186.1"/>
    <property type="match status" value="1"/>
</dbReference>
<dbReference type="Pfam" id="PF00763">
    <property type="entry name" value="THF_DHG_CYH"/>
    <property type="match status" value="1"/>
</dbReference>
<feature type="binding site" evidence="12">
    <location>
        <position position="232"/>
    </location>
    <ligand>
        <name>NADP(+)</name>
        <dbReference type="ChEBI" id="CHEBI:58349"/>
    </ligand>
</feature>
<dbReference type="InterPro" id="IPR020630">
    <property type="entry name" value="THF_DH/CycHdrlase_cat_dom"/>
</dbReference>
<dbReference type="EC" id="3.5.4.9" evidence="12"/>
<dbReference type="Pfam" id="PF02882">
    <property type="entry name" value="THF_DHG_CYH_C"/>
    <property type="match status" value="1"/>
</dbReference>
<evidence type="ECO:0000256" key="2">
    <source>
        <dbReference type="ARBA" id="ARBA00011738"/>
    </source>
</evidence>
<dbReference type="GO" id="GO:0004488">
    <property type="term" value="F:methylenetetrahydrofolate dehydrogenase (NADP+) activity"/>
    <property type="evidence" value="ECO:0007669"/>
    <property type="project" value="UniProtKB-UniRule"/>
</dbReference>
<comment type="pathway">
    <text evidence="1 12">One-carbon metabolism; tetrahydrofolate interconversion.</text>
</comment>
<dbReference type="InterPro" id="IPR000672">
    <property type="entry name" value="THF_DH/CycHdrlase"/>
</dbReference>
<comment type="catalytic activity">
    <reaction evidence="12">
        <text>(6R)-5,10-methenyltetrahydrofolate + H2O = (6R)-10-formyltetrahydrofolate + H(+)</text>
        <dbReference type="Rhea" id="RHEA:23700"/>
        <dbReference type="ChEBI" id="CHEBI:15377"/>
        <dbReference type="ChEBI" id="CHEBI:15378"/>
        <dbReference type="ChEBI" id="CHEBI:57455"/>
        <dbReference type="ChEBI" id="CHEBI:195366"/>
        <dbReference type="EC" id="3.5.4.9"/>
    </reaction>
</comment>
<dbReference type="PANTHER" id="PTHR48099:SF5">
    <property type="entry name" value="C-1-TETRAHYDROFOLATE SYNTHASE, CYTOPLASMIC"/>
    <property type="match status" value="1"/>
</dbReference>
<dbReference type="AlphaFoldDB" id="A0A4R2LIN3"/>
<reference evidence="15 16" key="1">
    <citation type="submission" date="2019-03" db="EMBL/GenBank/DDBJ databases">
        <title>Genomic Encyclopedia of Type Strains, Phase IV (KMG-IV): sequencing the most valuable type-strain genomes for metagenomic binning, comparative biology and taxonomic classification.</title>
        <authorList>
            <person name="Goeker M."/>
        </authorList>
    </citation>
    <scope>NUCLEOTIDE SEQUENCE [LARGE SCALE GENOMIC DNA]</scope>
    <source>
        <strain evidence="15 16">DSM 102940</strain>
    </source>
</reference>
<keyword evidence="8 12" id="KW-0560">Oxidoreductase</keyword>
<evidence type="ECO:0000256" key="10">
    <source>
        <dbReference type="ARBA" id="ARBA00023167"/>
    </source>
</evidence>
<keyword evidence="16" id="KW-1185">Reference proteome</keyword>
<dbReference type="PROSITE" id="PS00767">
    <property type="entry name" value="THF_DHG_CYH_2"/>
    <property type="match status" value="1"/>
</dbReference>
<dbReference type="GO" id="GO:0004477">
    <property type="term" value="F:methenyltetrahydrofolate cyclohydrolase activity"/>
    <property type="evidence" value="ECO:0007669"/>
    <property type="project" value="UniProtKB-UniRule"/>
</dbReference>
<dbReference type="GO" id="GO:0000105">
    <property type="term" value="P:L-histidine biosynthetic process"/>
    <property type="evidence" value="ECO:0007669"/>
    <property type="project" value="UniProtKB-KW"/>
</dbReference>
<keyword evidence="4 12" id="KW-0028">Amino-acid biosynthesis</keyword>
<dbReference type="InterPro" id="IPR036291">
    <property type="entry name" value="NAD(P)-bd_dom_sf"/>
</dbReference>
<dbReference type="PRINTS" id="PR00085">
    <property type="entry name" value="THFDHDRGNASE"/>
</dbReference>
<evidence type="ECO:0000256" key="7">
    <source>
        <dbReference type="ARBA" id="ARBA00022857"/>
    </source>
</evidence>
<sequence length="283" mass="30851">MSAKILDGKKISQEIVENIMNEVTRLEKNHKIIPGLAVVIVGDDEASHVYVSMKEKACKKVGFYSEAHRLTKETTQDELLDLINQLNHNDKIHGILVQLPLPEGFDENLINSHILPSKDIDGFHAINTGKMLLGEDSFVPCTPKGIVELVKRTGEDITGKHAVIVGRSNIVGKPAAILLLKENATVTVCHSKTKDLQNHIKMADILVAAVGVPEFIKGEMIKEGAIVIDAGTRKVEGKLVGDVNYEEAERVASWITPVPGGVGPMTITMLLENTLKAAKMQCE</sequence>
<dbReference type="NCBIfam" id="NF008058">
    <property type="entry name" value="PRK10792.1"/>
    <property type="match status" value="1"/>
</dbReference>
<evidence type="ECO:0000259" key="13">
    <source>
        <dbReference type="Pfam" id="PF00763"/>
    </source>
</evidence>
<keyword evidence="7 12" id="KW-0521">NADP</keyword>
<evidence type="ECO:0000256" key="8">
    <source>
        <dbReference type="ARBA" id="ARBA00023002"/>
    </source>
</evidence>
<accession>A0A4R2LIN3</accession>
<dbReference type="EMBL" id="SLWV01000003">
    <property type="protein sequence ID" value="TCO79195.1"/>
    <property type="molecule type" value="Genomic_DNA"/>
</dbReference>
<comment type="function">
    <text evidence="12">Catalyzes the oxidation of 5,10-methylenetetrahydrofolate to 5,10-methenyltetrahydrofolate and then the hydrolysis of 5,10-methenyltetrahydrofolate to 10-formyltetrahydrofolate.</text>
</comment>
<keyword evidence="10 12" id="KW-0486">Methionine biosynthesis</keyword>
<comment type="subunit">
    <text evidence="2 12">Homodimer.</text>
</comment>
<evidence type="ECO:0000256" key="9">
    <source>
        <dbReference type="ARBA" id="ARBA00023102"/>
    </source>
</evidence>
<dbReference type="GO" id="GO:0035999">
    <property type="term" value="P:tetrahydrofolate interconversion"/>
    <property type="evidence" value="ECO:0007669"/>
    <property type="project" value="UniProtKB-UniRule"/>
</dbReference>
<evidence type="ECO:0000256" key="4">
    <source>
        <dbReference type="ARBA" id="ARBA00022605"/>
    </source>
</evidence>
<dbReference type="SUPFAM" id="SSF51735">
    <property type="entry name" value="NAD(P)-binding Rossmann-fold domains"/>
    <property type="match status" value="1"/>
</dbReference>
<keyword evidence="6 12" id="KW-0378">Hydrolase</keyword>
<comment type="similarity">
    <text evidence="12">Belongs to the tetrahydrofolate dehydrogenase/cyclohydrolase family.</text>
</comment>
<dbReference type="InterPro" id="IPR046346">
    <property type="entry name" value="Aminoacid_DH-like_N_sf"/>
</dbReference>
<organism evidence="15 16">
    <name type="scientific">Marinisporobacter balticus</name>
    <dbReference type="NCBI Taxonomy" id="2018667"/>
    <lineage>
        <taxon>Bacteria</taxon>
        <taxon>Bacillati</taxon>
        <taxon>Bacillota</taxon>
        <taxon>Clostridia</taxon>
        <taxon>Peptostreptococcales</taxon>
        <taxon>Thermotaleaceae</taxon>
        <taxon>Marinisporobacter</taxon>
    </lineage>
</organism>
<dbReference type="GO" id="GO:0005829">
    <property type="term" value="C:cytosol"/>
    <property type="evidence" value="ECO:0007669"/>
    <property type="project" value="TreeGrafter"/>
</dbReference>
<dbReference type="InterPro" id="IPR020867">
    <property type="entry name" value="THF_DH/CycHdrlase_CS"/>
</dbReference>
<comment type="caution">
    <text evidence="15">The sequence shown here is derived from an EMBL/GenBank/DDBJ whole genome shotgun (WGS) entry which is preliminary data.</text>
</comment>
<evidence type="ECO:0000256" key="1">
    <source>
        <dbReference type="ARBA" id="ARBA00004777"/>
    </source>
</evidence>
<dbReference type="OrthoDB" id="9803580at2"/>
<dbReference type="PANTHER" id="PTHR48099">
    <property type="entry name" value="C-1-TETRAHYDROFOLATE SYNTHASE, CYTOPLASMIC-RELATED"/>
    <property type="match status" value="1"/>
</dbReference>
<evidence type="ECO:0000256" key="5">
    <source>
        <dbReference type="ARBA" id="ARBA00022755"/>
    </source>
</evidence>
<comment type="catalytic activity">
    <reaction evidence="12">
        <text>(6R)-5,10-methylene-5,6,7,8-tetrahydrofolate + NADP(+) = (6R)-5,10-methenyltetrahydrofolate + NADPH</text>
        <dbReference type="Rhea" id="RHEA:22812"/>
        <dbReference type="ChEBI" id="CHEBI:15636"/>
        <dbReference type="ChEBI" id="CHEBI:57455"/>
        <dbReference type="ChEBI" id="CHEBI:57783"/>
        <dbReference type="ChEBI" id="CHEBI:58349"/>
        <dbReference type="EC" id="1.5.1.5"/>
    </reaction>
</comment>
<dbReference type="InterPro" id="IPR020631">
    <property type="entry name" value="THF_DH/CycHdrlase_NAD-bd_dom"/>
</dbReference>
<comment type="caution">
    <text evidence="12">Lacks conserved residue(s) required for the propagation of feature annotation.</text>
</comment>
<dbReference type="Gene3D" id="3.40.50.10860">
    <property type="entry name" value="Leucine Dehydrogenase, chain A, domain 1"/>
    <property type="match status" value="1"/>
</dbReference>
<dbReference type="CDD" id="cd01080">
    <property type="entry name" value="NAD_bind_m-THF_DH_Cyclohyd"/>
    <property type="match status" value="1"/>
</dbReference>
<dbReference type="PROSITE" id="PS00766">
    <property type="entry name" value="THF_DHG_CYH_1"/>
    <property type="match status" value="1"/>
</dbReference>
<dbReference type="HAMAP" id="MF_01576">
    <property type="entry name" value="THF_DHG_CYH"/>
    <property type="match status" value="1"/>
</dbReference>
<dbReference type="UniPathway" id="UPA00193"/>
<dbReference type="Gene3D" id="3.40.50.720">
    <property type="entry name" value="NAD(P)-binding Rossmann-like Domain"/>
    <property type="match status" value="1"/>
</dbReference>
<dbReference type="SUPFAM" id="SSF53223">
    <property type="entry name" value="Aminoacid dehydrogenase-like, N-terminal domain"/>
    <property type="match status" value="1"/>
</dbReference>
<dbReference type="RefSeq" id="WP_132242975.1">
    <property type="nucleotide sequence ID" value="NZ_SLWV01000003.1"/>
</dbReference>
<dbReference type="Proteomes" id="UP000294919">
    <property type="component" value="Unassembled WGS sequence"/>
</dbReference>
<dbReference type="GO" id="GO:0006164">
    <property type="term" value="P:purine nucleotide biosynthetic process"/>
    <property type="evidence" value="ECO:0007669"/>
    <property type="project" value="UniProtKB-KW"/>
</dbReference>